<name>D7E9S2_METEZ</name>
<dbReference type="HOGENOM" id="CLU_131903_0_0_2"/>
<organism evidence="1 2">
    <name type="scientific">Methanohalobium evestigatum (strain ATCC BAA-1072 / DSM 3721 / NBRC 107634 / OCM 161 / Z-7303)</name>
    <dbReference type="NCBI Taxonomy" id="644295"/>
    <lineage>
        <taxon>Archaea</taxon>
        <taxon>Methanobacteriati</taxon>
        <taxon>Methanobacteriota</taxon>
        <taxon>Stenosarchaea group</taxon>
        <taxon>Methanomicrobia</taxon>
        <taxon>Methanosarcinales</taxon>
        <taxon>Methanosarcinaceae</taxon>
        <taxon>Methanohalobium</taxon>
    </lineage>
</organism>
<dbReference type="OrthoDB" id="136205at2157"/>
<dbReference type="RefSeq" id="WP_013194909.1">
    <property type="nucleotide sequence ID" value="NC_014253.1"/>
</dbReference>
<dbReference type="KEGG" id="mev:Metev_1492"/>
<reference evidence="1 2" key="1">
    <citation type="submission" date="2010-06" db="EMBL/GenBank/DDBJ databases">
        <title>Complete sequence chromosome of Methanohalobium evestigatum Z-7303.</title>
        <authorList>
            <consortium name="US DOE Joint Genome Institute"/>
            <person name="Lucas S."/>
            <person name="Copeland A."/>
            <person name="Lapidus A."/>
            <person name="Cheng J.-F."/>
            <person name="Bruce D."/>
            <person name="Goodwin L."/>
            <person name="Pitluck S."/>
            <person name="Saunders E."/>
            <person name="Detter J.C."/>
            <person name="Han C."/>
            <person name="Tapia R."/>
            <person name="Land M."/>
            <person name="Hauser L."/>
            <person name="Kyrpides N."/>
            <person name="Mikhailova N."/>
            <person name="Sieprawska-Lupa M."/>
            <person name="Whitman W.B."/>
            <person name="Anderson I."/>
            <person name="Woyke T."/>
        </authorList>
    </citation>
    <scope>NUCLEOTIDE SEQUENCE [LARGE SCALE GENOMIC DNA]</scope>
    <source>
        <strain evidence="2">ATCC BAA-1072 / DSM 3721 / NBRC 107634 / OCM 161 / Z-7303</strain>
    </source>
</reference>
<dbReference type="GeneID" id="9347132"/>
<evidence type="ECO:0000313" key="1">
    <source>
        <dbReference type="EMBL" id="ADI74344.1"/>
    </source>
</evidence>
<keyword evidence="2" id="KW-1185">Reference proteome</keyword>
<sequence precursor="true">MNAIKGKQLGILLIALVIISIAVVPAASGNENTNSDKKTLNELYYTKSELQSLYDKYNISENDIKFSKDKLPHYLKGTILNSDKRVIATEDGTPPEGLVKGEYYEKVISHDKMNSIIDQARQEYVNKYGVDPANPKVEMVNGQPLPKEEVKRLVESGDLKVSSEDTVNTETSQ</sequence>
<accession>D7E9S2</accession>
<dbReference type="AlphaFoldDB" id="D7E9S2"/>
<protein>
    <submittedName>
        <fullName evidence="1">Uncharacterized protein</fullName>
    </submittedName>
</protein>
<dbReference type="Proteomes" id="UP000000391">
    <property type="component" value="Chromosome"/>
</dbReference>
<dbReference type="STRING" id="644295.Metev_1492"/>
<proteinExistence type="predicted"/>
<dbReference type="EMBL" id="CP002069">
    <property type="protein sequence ID" value="ADI74344.1"/>
    <property type="molecule type" value="Genomic_DNA"/>
</dbReference>
<gene>
    <name evidence="1" type="ordered locus">Metev_1492</name>
</gene>
<evidence type="ECO:0000313" key="2">
    <source>
        <dbReference type="Proteomes" id="UP000000391"/>
    </source>
</evidence>